<dbReference type="KEGG" id="cvn:111121278"/>
<evidence type="ECO:0000256" key="11">
    <source>
        <dbReference type="SAM" id="Phobius"/>
    </source>
</evidence>
<keyword evidence="3" id="KW-1003">Cell membrane</keyword>
<dbReference type="InterPro" id="IPR027359">
    <property type="entry name" value="Volt_channel_dom_sf"/>
</dbReference>
<accession>A0A8B8CR02</accession>
<feature type="compositionally biased region" description="Polar residues" evidence="10">
    <location>
        <begin position="50"/>
        <end position="60"/>
    </location>
</feature>
<keyword evidence="4 11" id="KW-0812">Transmembrane</keyword>
<dbReference type="GO" id="GO:0030171">
    <property type="term" value="F:voltage-gated proton channel activity"/>
    <property type="evidence" value="ECO:0007669"/>
    <property type="project" value="InterPro"/>
</dbReference>
<proteinExistence type="predicted"/>
<keyword evidence="12" id="KW-1185">Reference proteome</keyword>
<dbReference type="Gene3D" id="1.20.120.350">
    <property type="entry name" value="Voltage-gated potassium channels. Chain C"/>
    <property type="match status" value="1"/>
</dbReference>
<keyword evidence="5" id="KW-0851">Voltage-gated channel</keyword>
<feature type="region of interest" description="Disordered" evidence="10">
    <location>
        <begin position="1"/>
        <end position="82"/>
    </location>
</feature>
<evidence type="ECO:0000256" key="3">
    <source>
        <dbReference type="ARBA" id="ARBA00022475"/>
    </source>
</evidence>
<evidence type="ECO:0000256" key="7">
    <source>
        <dbReference type="ARBA" id="ARBA00023065"/>
    </source>
</evidence>
<keyword evidence="2" id="KW-0813">Transport</keyword>
<reference evidence="12" key="1">
    <citation type="submission" date="2024-06" db="UniProtKB">
        <authorList>
            <consortium name="RefSeq"/>
        </authorList>
    </citation>
    <scope>NUCLEOTIDE SEQUENCE [LARGE SCALE GENOMIC DNA]</scope>
</reference>
<evidence type="ECO:0000313" key="12">
    <source>
        <dbReference type="Proteomes" id="UP000694844"/>
    </source>
</evidence>
<feature type="transmembrane region" description="Helical" evidence="11">
    <location>
        <begin position="319"/>
        <end position="344"/>
    </location>
</feature>
<reference evidence="13" key="2">
    <citation type="submission" date="2025-08" db="UniProtKB">
        <authorList>
            <consortium name="RefSeq"/>
        </authorList>
    </citation>
    <scope>IDENTIFICATION</scope>
    <source>
        <tissue evidence="13">Whole sample</tissue>
    </source>
</reference>
<evidence type="ECO:0000256" key="8">
    <source>
        <dbReference type="ARBA" id="ARBA00023136"/>
    </source>
</evidence>
<dbReference type="PANTHER" id="PTHR46480">
    <property type="entry name" value="F20B24.22"/>
    <property type="match status" value="1"/>
</dbReference>
<evidence type="ECO:0000256" key="2">
    <source>
        <dbReference type="ARBA" id="ARBA00022448"/>
    </source>
</evidence>
<keyword evidence="7" id="KW-0406">Ion transport</keyword>
<comment type="subcellular location">
    <subcellularLocation>
        <location evidence="1">Cell membrane</location>
        <topology evidence="1">Multi-pass membrane protein</topology>
    </subcellularLocation>
</comment>
<evidence type="ECO:0000256" key="9">
    <source>
        <dbReference type="ARBA" id="ARBA00023303"/>
    </source>
</evidence>
<dbReference type="AlphaFoldDB" id="A0A8B8CR02"/>
<evidence type="ECO:0000256" key="1">
    <source>
        <dbReference type="ARBA" id="ARBA00004651"/>
    </source>
</evidence>
<dbReference type="GO" id="GO:0005886">
    <property type="term" value="C:plasma membrane"/>
    <property type="evidence" value="ECO:0007669"/>
    <property type="project" value="UniProtKB-SubCell"/>
</dbReference>
<evidence type="ECO:0000256" key="6">
    <source>
        <dbReference type="ARBA" id="ARBA00022989"/>
    </source>
</evidence>
<dbReference type="InterPro" id="IPR031846">
    <property type="entry name" value="Hvcn1"/>
</dbReference>
<keyword evidence="6 11" id="KW-1133">Transmembrane helix</keyword>
<dbReference type="GO" id="GO:0034702">
    <property type="term" value="C:monoatomic ion channel complex"/>
    <property type="evidence" value="ECO:0007669"/>
    <property type="project" value="UniProtKB-KW"/>
</dbReference>
<keyword evidence="8 11" id="KW-0472">Membrane</keyword>
<gene>
    <name evidence="13" type="primary">LOC111121278</name>
</gene>
<dbReference type="RefSeq" id="XP_022318185.1">
    <property type="nucleotide sequence ID" value="XM_022462477.1"/>
</dbReference>
<sequence>MVGHGTRIPSYILQTQQSSSRIRSMDKYPDSRIYRTVPRSARSSPRRGTPDSSRNGSLSKPHQFLTPPDQHGGQVPGEGPYRRRSSIAIRAVKAVENVARRMSTPGFSIDKIEENLDREIKEDLEKEEEHGLRKILQSSCQDILHSKKVLFLIVLLNITDCLLVLAGLILDIHYIKEMLNDTKKLAKKFTYALQDKYPRMFHHLSPYDIHEVYNALLTLPFNCNVSATYASPVTNVTHSGLSLSNETSVVYKNETKDSLFTVEDLPSFLTRHHQKHEIETDIAHGFHKASIGILAVLSALVLLKVFCYGKQLTKRKMEMFDGVVVIASFVLDIVFIKGLTVYPLEETVQILAFLMPWRVIRVANSLVMAVLDQAHLQLKMVYKEKKAIEEKLEISNDNSRYNREVVNALRSLCETEGIPSYKVLKTICSCESPSKKKKKDGSFTKKITKKVNCLGSGVDRSSCPYGNIPDMNEVTLEHLHRIANKANFKSTFEDVNEASDSDAECGSLLDKNYNEP</sequence>
<name>A0A8B8CR02_CRAVI</name>
<protein>
    <submittedName>
        <fullName evidence="13">Uncharacterized protein LOC111121278 isoform X1</fullName>
    </submittedName>
</protein>
<dbReference type="Proteomes" id="UP000694844">
    <property type="component" value="Chromosome 1"/>
</dbReference>
<feature type="transmembrane region" description="Helical" evidence="11">
    <location>
        <begin position="289"/>
        <end position="307"/>
    </location>
</feature>
<evidence type="ECO:0000256" key="5">
    <source>
        <dbReference type="ARBA" id="ARBA00022882"/>
    </source>
</evidence>
<evidence type="ECO:0000313" key="13">
    <source>
        <dbReference type="RefSeq" id="XP_022318185.1"/>
    </source>
</evidence>
<evidence type="ECO:0000256" key="10">
    <source>
        <dbReference type="SAM" id="MobiDB-lite"/>
    </source>
</evidence>
<feature type="compositionally biased region" description="Basic and acidic residues" evidence="10">
    <location>
        <begin position="23"/>
        <end position="33"/>
    </location>
</feature>
<dbReference type="PANTHER" id="PTHR46480:SF1">
    <property type="entry name" value="VOLTAGE-GATED HYDROGEN CHANNEL 1"/>
    <property type="match status" value="1"/>
</dbReference>
<feature type="compositionally biased region" description="Polar residues" evidence="10">
    <location>
        <begin position="12"/>
        <end position="22"/>
    </location>
</feature>
<dbReference type="OrthoDB" id="6131349at2759"/>
<keyword evidence="9" id="KW-0407">Ion channel</keyword>
<dbReference type="GeneID" id="111121278"/>
<organism evidence="12 13">
    <name type="scientific">Crassostrea virginica</name>
    <name type="common">Eastern oyster</name>
    <dbReference type="NCBI Taxonomy" id="6565"/>
    <lineage>
        <taxon>Eukaryota</taxon>
        <taxon>Metazoa</taxon>
        <taxon>Spiralia</taxon>
        <taxon>Lophotrochozoa</taxon>
        <taxon>Mollusca</taxon>
        <taxon>Bivalvia</taxon>
        <taxon>Autobranchia</taxon>
        <taxon>Pteriomorphia</taxon>
        <taxon>Ostreida</taxon>
        <taxon>Ostreoidea</taxon>
        <taxon>Ostreidae</taxon>
        <taxon>Crassostrea</taxon>
    </lineage>
</organism>
<feature type="transmembrane region" description="Helical" evidence="11">
    <location>
        <begin position="149"/>
        <end position="170"/>
    </location>
</feature>
<evidence type="ECO:0000256" key="4">
    <source>
        <dbReference type="ARBA" id="ARBA00022692"/>
    </source>
</evidence>